<protein>
    <submittedName>
        <fullName evidence="2">Uncharacterized protein</fullName>
    </submittedName>
</protein>
<sequence>MWPTPIVKKIVTSFTHPGGGVVLLTGPSAAAITDKPSTPTPESHPQVEPDREVDAALAAIRDLDRTARVVHLTATPAVHAPVSRPYWADLIDGPRGLDSIEPTVPSGAVPDDLGDHAAGADVVIASLRPAHSGEAVSDHLAQVAARLLRTGGILAVLTHSDNTTGQLVDPTGPVVAACQNTDLLLPPTHRRPAHTDPRRPVRAHPRHHRRRYRPLAASCR</sequence>
<dbReference type="EMBL" id="JACHIW010000001">
    <property type="protein sequence ID" value="MBB5155890.1"/>
    <property type="molecule type" value="Genomic_DNA"/>
</dbReference>
<proteinExistence type="predicted"/>
<keyword evidence="3" id="KW-1185">Reference proteome</keyword>
<evidence type="ECO:0000313" key="2">
    <source>
        <dbReference type="EMBL" id="MBB5155890.1"/>
    </source>
</evidence>
<gene>
    <name evidence="2" type="ORF">BJ970_003424</name>
</gene>
<accession>A0A840Q7Q0</accession>
<dbReference type="Proteomes" id="UP000584374">
    <property type="component" value="Unassembled WGS sequence"/>
</dbReference>
<name>A0A840Q7Q0_9PSEU</name>
<feature type="compositionally biased region" description="Basic residues" evidence="1">
    <location>
        <begin position="200"/>
        <end position="213"/>
    </location>
</feature>
<dbReference type="RefSeq" id="WP_246470872.1">
    <property type="nucleotide sequence ID" value="NZ_JACHIW010000001.1"/>
</dbReference>
<evidence type="ECO:0000256" key="1">
    <source>
        <dbReference type="SAM" id="MobiDB-lite"/>
    </source>
</evidence>
<reference evidence="2 3" key="1">
    <citation type="submission" date="2020-08" db="EMBL/GenBank/DDBJ databases">
        <title>Sequencing the genomes of 1000 actinobacteria strains.</title>
        <authorList>
            <person name="Klenk H.-P."/>
        </authorList>
    </citation>
    <scope>NUCLEOTIDE SEQUENCE [LARGE SCALE GENOMIC DNA]</scope>
    <source>
        <strain evidence="2 3">DSM 45584</strain>
    </source>
</reference>
<organism evidence="2 3">
    <name type="scientific">Saccharopolyspora phatthalungensis</name>
    <dbReference type="NCBI Taxonomy" id="664693"/>
    <lineage>
        <taxon>Bacteria</taxon>
        <taxon>Bacillati</taxon>
        <taxon>Actinomycetota</taxon>
        <taxon>Actinomycetes</taxon>
        <taxon>Pseudonocardiales</taxon>
        <taxon>Pseudonocardiaceae</taxon>
        <taxon>Saccharopolyspora</taxon>
    </lineage>
</organism>
<comment type="caution">
    <text evidence="2">The sequence shown here is derived from an EMBL/GenBank/DDBJ whole genome shotgun (WGS) entry which is preliminary data.</text>
</comment>
<evidence type="ECO:0000313" key="3">
    <source>
        <dbReference type="Proteomes" id="UP000584374"/>
    </source>
</evidence>
<dbReference type="AlphaFoldDB" id="A0A840Q7Q0"/>
<feature type="region of interest" description="Disordered" evidence="1">
    <location>
        <begin position="184"/>
        <end position="220"/>
    </location>
</feature>